<feature type="compositionally biased region" description="Polar residues" evidence="1">
    <location>
        <begin position="380"/>
        <end position="391"/>
    </location>
</feature>
<dbReference type="VEuPathDB" id="FungiDB:JI435_109140"/>
<dbReference type="OMA" id="DRIDECH"/>
<dbReference type="AlphaFoldDB" id="A0A7U2FGW1"/>
<feature type="compositionally biased region" description="Low complexity" evidence="1">
    <location>
        <begin position="459"/>
        <end position="472"/>
    </location>
</feature>
<protein>
    <submittedName>
        <fullName evidence="2">Uncharacterized protein</fullName>
    </submittedName>
</protein>
<feature type="region of interest" description="Disordered" evidence="1">
    <location>
        <begin position="374"/>
        <end position="396"/>
    </location>
</feature>
<gene>
    <name evidence="2" type="ORF">JI435_109140</name>
</gene>
<evidence type="ECO:0000256" key="1">
    <source>
        <dbReference type="SAM" id="MobiDB-lite"/>
    </source>
</evidence>
<feature type="compositionally biased region" description="Polar residues" evidence="1">
    <location>
        <begin position="570"/>
        <end position="580"/>
    </location>
</feature>
<dbReference type="EMBL" id="CP069040">
    <property type="protein sequence ID" value="QRD04993.1"/>
    <property type="molecule type" value="Genomic_DNA"/>
</dbReference>
<dbReference type="OrthoDB" id="5330058at2759"/>
<keyword evidence="3" id="KW-1185">Reference proteome</keyword>
<evidence type="ECO:0000313" key="2">
    <source>
        <dbReference type="EMBL" id="QRD04993.1"/>
    </source>
</evidence>
<feature type="compositionally biased region" description="Basic and acidic residues" evidence="1">
    <location>
        <begin position="552"/>
        <end position="561"/>
    </location>
</feature>
<dbReference type="Proteomes" id="UP000663193">
    <property type="component" value="Chromosome 18"/>
</dbReference>
<accession>A0A7U2FGW1</accession>
<name>A0A7U2FGW1_PHANO</name>
<reference evidence="3" key="1">
    <citation type="journal article" date="2021" name="BMC Genomics">
        <title>Chromosome-level genome assembly and manually-curated proteome of model necrotroph Parastagonospora nodorum Sn15 reveals a genome-wide trove of candidate effector homologs, and redundancy of virulence-related functions within an accessory chromosome.</title>
        <authorList>
            <person name="Bertazzoni S."/>
            <person name="Jones D.A.B."/>
            <person name="Phan H.T."/>
            <person name="Tan K.-C."/>
            <person name="Hane J.K."/>
        </authorList>
    </citation>
    <scope>NUCLEOTIDE SEQUENCE [LARGE SCALE GENOMIC DNA]</scope>
    <source>
        <strain evidence="3">SN15 / ATCC MYA-4574 / FGSC 10173)</strain>
    </source>
</reference>
<feature type="region of interest" description="Disordered" evidence="1">
    <location>
        <begin position="537"/>
        <end position="613"/>
    </location>
</feature>
<evidence type="ECO:0000313" key="3">
    <source>
        <dbReference type="Proteomes" id="UP000663193"/>
    </source>
</evidence>
<organism evidence="2 3">
    <name type="scientific">Phaeosphaeria nodorum (strain SN15 / ATCC MYA-4574 / FGSC 10173)</name>
    <name type="common">Glume blotch fungus</name>
    <name type="synonym">Parastagonospora nodorum</name>
    <dbReference type="NCBI Taxonomy" id="321614"/>
    <lineage>
        <taxon>Eukaryota</taxon>
        <taxon>Fungi</taxon>
        <taxon>Dikarya</taxon>
        <taxon>Ascomycota</taxon>
        <taxon>Pezizomycotina</taxon>
        <taxon>Dothideomycetes</taxon>
        <taxon>Pleosporomycetidae</taxon>
        <taxon>Pleosporales</taxon>
        <taxon>Pleosporineae</taxon>
        <taxon>Phaeosphaeriaceae</taxon>
        <taxon>Parastagonospora</taxon>
    </lineage>
</organism>
<feature type="region of interest" description="Disordered" evidence="1">
    <location>
        <begin position="459"/>
        <end position="481"/>
    </location>
</feature>
<feature type="compositionally biased region" description="Polar residues" evidence="1">
    <location>
        <begin position="588"/>
        <end position="613"/>
    </location>
</feature>
<proteinExistence type="predicted"/>
<sequence length="693" mass="76907">MAYHFSPHIDASPEVIGHAHPSPITDTMESNTDQSLPSLHELVEKVMVDVVLRGFSNEDLAPSLALVLPRVRRPPPSDDTVQHLELVSLWKGLSHSQSIELAWWERLFKQSLASQIKQHLLQDVVHRLSGYPNSANQSLVVPRMVKLLSSEQPLVIKICMIDLVDDMMSRIYAVGRGDEAAYRDFEWSLSSKSLPNFVFNFVRTQDCLLHAVDGPYLIFDLSNSYTVGSLTVFADLQWQLPRTTFSALPTRLSDGDTYRIIPHFSYTSLGASGYSGFSASKDEITYTVTRSQLTMKWDSAHKCFFTRIAHDSERPPEVLETVLSTKIATEFDDGVRFERVARYSIKLEVGSEHPSSAGSSSFVFARHDSQDAHQAAWFDSPQSSSAGSLQNHGLPWMPSYTNTPQPKMERMFPPPLPGHLQRCAPQNTMCNNISHSGQHMNKTFDLSKLAELSAMSAMFEPSSSSSGSSVSAGKRKALPSADYPTATGGPFALDRIDECHPVVPKRRKLSPTGVMDYMNTDSDDELFAHLDRITTGPMGSAESTLPSADPLWSKKLDESSKAPRPFPATLASTKQTSFTWRSRKRHSISSTTSSFEDASPQATTSASSEALSQEQIQINYREFEQRKAKKEQEKAYYMETIPGFDRVVSPTDVEGKTFEGIFLGDEDEGEWTEDGDCEVDGVSEGVGSVCLEV</sequence>